<dbReference type="GeneID" id="63682736"/>
<evidence type="ECO:0000313" key="2">
    <source>
        <dbReference type="EMBL" id="EJT96654.1"/>
    </source>
</evidence>
<feature type="coiled-coil region" evidence="1">
    <location>
        <begin position="82"/>
        <end position="109"/>
    </location>
</feature>
<evidence type="ECO:0000313" key="3">
    <source>
        <dbReference type="Proteomes" id="UP000030653"/>
    </source>
</evidence>
<accession>M5FQ04</accession>
<dbReference type="Proteomes" id="UP000030653">
    <property type="component" value="Unassembled WGS sequence"/>
</dbReference>
<protein>
    <submittedName>
        <fullName evidence="2">Uncharacterized protein</fullName>
    </submittedName>
</protein>
<organism evidence="2 3">
    <name type="scientific">Dacryopinax primogenitus (strain DJM 731)</name>
    <name type="common">Brown rot fungus</name>
    <dbReference type="NCBI Taxonomy" id="1858805"/>
    <lineage>
        <taxon>Eukaryota</taxon>
        <taxon>Fungi</taxon>
        <taxon>Dikarya</taxon>
        <taxon>Basidiomycota</taxon>
        <taxon>Agaricomycotina</taxon>
        <taxon>Dacrymycetes</taxon>
        <taxon>Dacrymycetales</taxon>
        <taxon>Dacrymycetaceae</taxon>
        <taxon>Dacryopinax</taxon>
    </lineage>
</organism>
<keyword evidence="1" id="KW-0175">Coiled coil</keyword>
<gene>
    <name evidence="2" type="ORF">DACRYDRAFT_102828</name>
</gene>
<dbReference type="EMBL" id="JH795882">
    <property type="protein sequence ID" value="EJT96654.1"/>
    <property type="molecule type" value="Genomic_DNA"/>
</dbReference>
<dbReference type="AlphaFoldDB" id="M5FQ04"/>
<proteinExistence type="predicted"/>
<sequence length="296" mass="33759">MSFGTGVTGDARARDILVPEAGNIPLDQIRNPNEVLQFVIRRMAAAVRTNATREDLVAKHLVLKGLRQTIVPLPLSGQPNTSSKVEEQLDSSRREIHKVEQKLQRYYIEAEVGWRQLGLTFALGHLPSLAEVRDVEGVRVWIDGIKNDIGRYLEVRMQDDLRRAEARVVQAANAPRPRDDEMERRIFEISKAQEDIRIEQAKQRRLDNAGVLHRLEALEREMHDRRQMDADAHTEIESVTKRLTDLEDVFGYTRADLDTLIEKMDGMAAKEDRIDDVEKELRGIIDSAIAWLGTVV</sequence>
<evidence type="ECO:0000256" key="1">
    <source>
        <dbReference type="SAM" id="Coils"/>
    </source>
</evidence>
<keyword evidence="3" id="KW-1185">Reference proteome</keyword>
<dbReference type="OrthoDB" id="10403525at2759"/>
<dbReference type="RefSeq" id="XP_040623552.1">
    <property type="nucleotide sequence ID" value="XM_040767674.1"/>
</dbReference>
<reference evidence="2 3" key="1">
    <citation type="journal article" date="2012" name="Science">
        <title>The Paleozoic origin of enzymatic lignin decomposition reconstructed from 31 fungal genomes.</title>
        <authorList>
            <person name="Floudas D."/>
            <person name="Binder M."/>
            <person name="Riley R."/>
            <person name="Barry K."/>
            <person name="Blanchette R.A."/>
            <person name="Henrissat B."/>
            <person name="Martinez A.T."/>
            <person name="Otillar R."/>
            <person name="Spatafora J.W."/>
            <person name="Yadav J.S."/>
            <person name="Aerts A."/>
            <person name="Benoit I."/>
            <person name="Boyd A."/>
            <person name="Carlson A."/>
            <person name="Copeland A."/>
            <person name="Coutinho P.M."/>
            <person name="de Vries R.P."/>
            <person name="Ferreira P."/>
            <person name="Findley K."/>
            <person name="Foster B."/>
            <person name="Gaskell J."/>
            <person name="Glotzer D."/>
            <person name="Gorecki P."/>
            <person name="Heitman J."/>
            <person name="Hesse C."/>
            <person name="Hori C."/>
            <person name="Igarashi K."/>
            <person name="Jurgens J.A."/>
            <person name="Kallen N."/>
            <person name="Kersten P."/>
            <person name="Kohler A."/>
            <person name="Kuees U."/>
            <person name="Kumar T.K.A."/>
            <person name="Kuo A."/>
            <person name="LaButti K."/>
            <person name="Larrondo L.F."/>
            <person name="Lindquist E."/>
            <person name="Ling A."/>
            <person name="Lombard V."/>
            <person name="Lucas S."/>
            <person name="Lundell T."/>
            <person name="Martin R."/>
            <person name="McLaughlin D.J."/>
            <person name="Morgenstern I."/>
            <person name="Morin E."/>
            <person name="Murat C."/>
            <person name="Nagy L.G."/>
            <person name="Nolan M."/>
            <person name="Ohm R.A."/>
            <person name="Patyshakuliyeva A."/>
            <person name="Rokas A."/>
            <person name="Ruiz-Duenas F.J."/>
            <person name="Sabat G."/>
            <person name="Salamov A."/>
            <person name="Samejima M."/>
            <person name="Schmutz J."/>
            <person name="Slot J.C."/>
            <person name="St John F."/>
            <person name="Stenlid J."/>
            <person name="Sun H."/>
            <person name="Sun S."/>
            <person name="Syed K."/>
            <person name="Tsang A."/>
            <person name="Wiebenga A."/>
            <person name="Young D."/>
            <person name="Pisabarro A."/>
            <person name="Eastwood D.C."/>
            <person name="Martin F."/>
            <person name="Cullen D."/>
            <person name="Grigoriev I.V."/>
            <person name="Hibbett D.S."/>
        </authorList>
    </citation>
    <scope>NUCLEOTIDE SEQUENCE [LARGE SCALE GENOMIC DNA]</scope>
    <source>
        <strain evidence="2 3">DJM-731 SS1</strain>
    </source>
</reference>
<dbReference type="HOGENOM" id="CLU_940163_0_0_1"/>
<name>M5FQ04_DACPD</name>